<dbReference type="GO" id="GO:0005993">
    <property type="term" value="P:trehalose catabolic process"/>
    <property type="evidence" value="ECO:0007669"/>
    <property type="project" value="TreeGrafter"/>
</dbReference>
<proteinExistence type="inferred from homology"/>
<dbReference type="InterPro" id="IPR012341">
    <property type="entry name" value="6hp_glycosidase-like_sf"/>
</dbReference>
<dbReference type="Proteomes" id="UP001150569">
    <property type="component" value="Unassembled WGS sequence"/>
</dbReference>
<dbReference type="GO" id="GO:0004555">
    <property type="term" value="F:alpha,alpha-trehalase activity"/>
    <property type="evidence" value="ECO:0007669"/>
    <property type="project" value="UniProtKB-EC"/>
</dbReference>
<dbReference type="InterPro" id="IPR008928">
    <property type="entry name" value="6-hairpin_glycosidase_sf"/>
</dbReference>
<dbReference type="AlphaFoldDB" id="A0A9W8AEU7"/>
<keyword evidence="7" id="KW-1185">Reference proteome</keyword>
<dbReference type="EC" id="3.2.1.28" evidence="4"/>
<organism evidence="6 7">
    <name type="scientific">Tieghemiomyces parasiticus</name>
    <dbReference type="NCBI Taxonomy" id="78921"/>
    <lineage>
        <taxon>Eukaryota</taxon>
        <taxon>Fungi</taxon>
        <taxon>Fungi incertae sedis</taxon>
        <taxon>Zoopagomycota</taxon>
        <taxon>Kickxellomycotina</taxon>
        <taxon>Dimargaritomycetes</taxon>
        <taxon>Dimargaritales</taxon>
        <taxon>Dimargaritaceae</taxon>
        <taxon>Tieghemiomyces</taxon>
    </lineage>
</organism>
<dbReference type="OrthoDB" id="3542292at2759"/>
<dbReference type="SUPFAM" id="SSF48208">
    <property type="entry name" value="Six-hairpin glycosidases"/>
    <property type="match status" value="1"/>
</dbReference>
<evidence type="ECO:0000313" key="7">
    <source>
        <dbReference type="Proteomes" id="UP001150569"/>
    </source>
</evidence>
<keyword evidence="5" id="KW-0732">Signal</keyword>
<dbReference type="InterPro" id="IPR018232">
    <property type="entry name" value="Glyco_hydro_37_CS"/>
</dbReference>
<dbReference type="EMBL" id="JANBPT010000028">
    <property type="protein sequence ID" value="KAJ1929653.1"/>
    <property type="molecule type" value="Genomic_DNA"/>
</dbReference>
<dbReference type="Pfam" id="PF01204">
    <property type="entry name" value="Trehalase"/>
    <property type="match status" value="2"/>
</dbReference>
<evidence type="ECO:0000256" key="5">
    <source>
        <dbReference type="SAM" id="SignalP"/>
    </source>
</evidence>
<keyword evidence="3 4" id="KW-0326">Glycosidase</keyword>
<name>A0A9W8AEU7_9FUNG</name>
<dbReference type="PANTHER" id="PTHR23403:SF1">
    <property type="entry name" value="TREHALASE"/>
    <property type="match status" value="1"/>
</dbReference>
<sequence>MRTNFLGLTALLLLTSTRSNLIQYGEDAPTPIAPEETRPMGCDSQLYCEGKLLDTIQRSGIFKDSKTFVDMATVNPINEVLANFDTLGDHPSNDTLLQFLHDNFHEPGFELKRVPLADFKEQVAFLNKVKNPVLQGWARVLHNFWPELTRQIDLSNLCDGCQSSFLPTTHPFVVPGGRFREYYYWDSFFTMEGLRESELLGTMKYMILNFIDVVHARGFVPNGARVYYLNRSQPPMLTQMVRLYFEHTQDFDLLLAAMPALYREHEFWEKNRAVNVTGSDGKVHILNHYRVNVTEPRPEAYKEDILVADRVSLTDDDRRAQIYADLAAGAESGLDYTSRWAARKDLEEPEILATLQTHAIIPVELNSMLYLNERDLTVLSYKAYLYSVKNHIFDPKNPNAILQLVQGTLKYNRQAAERLVAMRAILWDPEIKKFKDYNLLTQKLVPDFALTDFWPLWAMPDQMEESALVRHLEELRNLEAHFPGGLPATFYNTGLQWDFPNVWPPLQYMIIRGIQKSYDHLVHLYRDVKKQPLPKRIAVFKNVEIQLAQKYINNAFCAWWETGGTIPGLVDRKSGVASNDTGNMFEKFNAKHLGRTGGGGEYEPQVGFGWTNGVAIWLLGLYGDSLTVPPCLATGN</sequence>
<keyword evidence="2 4" id="KW-0378">Hydrolase</keyword>
<dbReference type="PANTHER" id="PTHR23403">
    <property type="entry name" value="TREHALASE"/>
    <property type="match status" value="1"/>
</dbReference>
<feature type="signal peptide" evidence="5">
    <location>
        <begin position="1"/>
        <end position="19"/>
    </location>
</feature>
<gene>
    <name evidence="6" type="ORF">IWQ60_000977</name>
</gene>
<feature type="chain" id="PRO_5040836187" description="Trehalase" evidence="5">
    <location>
        <begin position="20"/>
        <end position="636"/>
    </location>
</feature>
<comment type="caution">
    <text evidence="6">The sequence shown here is derived from an EMBL/GenBank/DDBJ whole genome shotgun (WGS) entry which is preliminary data.</text>
</comment>
<dbReference type="Gene3D" id="1.50.10.10">
    <property type="match status" value="1"/>
</dbReference>
<dbReference type="PRINTS" id="PR00744">
    <property type="entry name" value="GLHYDRLASE37"/>
</dbReference>
<accession>A0A9W8AEU7</accession>
<protein>
    <recommendedName>
        <fullName evidence="4">Trehalase</fullName>
        <ecNumber evidence="4">3.2.1.28</ecNumber>
    </recommendedName>
    <alternativeName>
        <fullName evidence="4">Alpha-trehalose glucohydrolase</fullName>
    </alternativeName>
</protein>
<reference evidence="6" key="1">
    <citation type="submission" date="2022-07" db="EMBL/GenBank/DDBJ databases">
        <title>Phylogenomic reconstructions and comparative analyses of Kickxellomycotina fungi.</title>
        <authorList>
            <person name="Reynolds N.K."/>
            <person name="Stajich J.E."/>
            <person name="Barry K."/>
            <person name="Grigoriev I.V."/>
            <person name="Crous P."/>
            <person name="Smith M.E."/>
        </authorList>
    </citation>
    <scope>NUCLEOTIDE SEQUENCE</scope>
    <source>
        <strain evidence="6">RSA 861</strain>
    </source>
</reference>
<evidence type="ECO:0000256" key="3">
    <source>
        <dbReference type="ARBA" id="ARBA00023295"/>
    </source>
</evidence>
<evidence type="ECO:0000313" key="6">
    <source>
        <dbReference type="EMBL" id="KAJ1929653.1"/>
    </source>
</evidence>
<comment type="similarity">
    <text evidence="1 4">Belongs to the glycosyl hydrolase 37 family.</text>
</comment>
<evidence type="ECO:0000256" key="4">
    <source>
        <dbReference type="RuleBase" id="RU361180"/>
    </source>
</evidence>
<dbReference type="PROSITE" id="PS00928">
    <property type="entry name" value="TREHALASE_2"/>
    <property type="match status" value="1"/>
</dbReference>
<evidence type="ECO:0000256" key="2">
    <source>
        <dbReference type="ARBA" id="ARBA00022801"/>
    </source>
</evidence>
<dbReference type="InterPro" id="IPR001661">
    <property type="entry name" value="Glyco_hydro_37"/>
</dbReference>
<evidence type="ECO:0000256" key="1">
    <source>
        <dbReference type="ARBA" id="ARBA00005615"/>
    </source>
</evidence>
<comment type="catalytic activity">
    <reaction evidence="4">
        <text>alpha,alpha-trehalose + H2O = alpha-D-glucose + beta-D-glucose</text>
        <dbReference type="Rhea" id="RHEA:32675"/>
        <dbReference type="ChEBI" id="CHEBI:15377"/>
        <dbReference type="ChEBI" id="CHEBI:15903"/>
        <dbReference type="ChEBI" id="CHEBI:16551"/>
        <dbReference type="ChEBI" id="CHEBI:17925"/>
        <dbReference type="EC" id="3.2.1.28"/>
    </reaction>
</comment>